<proteinExistence type="predicted"/>
<dbReference type="EMBL" id="RBNJ01005604">
    <property type="protein sequence ID" value="RUS29121.1"/>
    <property type="molecule type" value="Genomic_DNA"/>
</dbReference>
<reference evidence="1 2" key="1">
    <citation type="journal article" date="2018" name="New Phytol.">
        <title>Phylogenomics of Endogonaceae and evolution of mycorrhizas within Mucoromycota.</title>
        <authorList>
            <person name="Chang Y."/>
            <person name="Desiro A."/>
            <person name="Na H."/>
            <person name="Sandor L."/>
            <person name="Lipzen A."/>
            <person name="Clum A."/>
            <person name="Barry K."/>
            <person name="Grigoriev I.V."/>
            <person name="Martin F.M."/>
            <person name="Stajich J.E."/>
            <person name="Smith M.E."/>
            <person name="Bonito G."/>
            <person name="Spatafora J.W."/>
        </authorList>
    </citation>
    <scope>NUCLEOTIDE SEQUENCE [LARGE SCALE GENOMIC DNA]</scope>
    <source>
        <strain evidence="1 2">AD002</strain>
    </source>
</reference>
<organism evidence="1 2">
    <name type="scientific">Jimgerdemannia flammicorona</name>
    <dbReference type="NCBI Taxonomy" id="994334"/>
    <lineage>
        <taxon>Eukaryota</taxon>
        <taxon>Fungi</taxon>
        <taxon>Fungi incertae sedis</taxon>
        <taxon>Mucoromycota</taxon>
        <taxon>Mucoromycotina</taxon>
        <taxon>Endogonomycetes</taxon>
        <taxon>Endogonales</taxon>
        <taxon>Endogonaceae</taxon>
        <taxon>Jimgerdemannia</taxon>
    </lineage>
</organism>
<dbReference type="AlphaFoldDB" id="A0A433QHU7"/>
<name>A0A433QHU7_9FUNG</name>
<gene>
    <name evidence="1" type="ORF">BC938DRAFT_481033</name>
</gene>
<protein>
    <submittedName>
        <fullName evidence="1">Uncharacterized protein</fullName>
    </submittedName>
</protein>
<evidence type="ECO:0000313" key="2">
    <source>
        <dbReference type="Proteomes" id="UP000274822"/>
    </source>
</evidence>
<dbReference type="Proteomes" id="UP000274822">
    <property type="component" value="Unassembled WGS sequence"/>
</dbReference>
<evidence type="ECO:0000313" key="1">
    <source>
        <dbReference type="EMBL" id="RUS29121.1"/>
    </source>
</evidence>
<sequence length="111" mass="12584">MTCDISIKLYHLLDSWQLQTIVNNSCCFPTPFDKTPNKNLTTHLLQTLLKRSPDGHDFADRLHGRADMAVDILELAQVPPGDLGDDVVERGLEARRRRLGYSVGQIRQRVT</sequence>
<comment type="caution">
    <text evidence="1">The sequence shown here is derived from an EMBL/GenBank/DDBJ whole genome shotgun (WGS) entry which is preliminary data.</text>
</comment>
<accession>A0A433QHU7</accession>
<keyword evidence="2" id="KW-1185">Reference proteome</keyword>